<name>A0A9W7CIU1_9STRA</name>
<evidence type="ECO:0000256" key="3">
    <source>
        <dbReference type="SAM" id="MobiDB-lite"/>
    </source>
</evidence>
<proteinExistence type="inferred from homology"/>
<organism evidence="4 5">
    <name type="scientific">Triparma verrucosa</name>
    <dbReference type="NCBI Taxonomy" id="1606542"/>
    <lineage>
        <taxon>Eukaryota</taxon>
        <taxon>Sar</taxon>
        <taxon>Stramenopiles</taxon>
        <taxon>Ochrophyta</taxon>
        <taxon>Bolidophyceae</taxon>
        <taxon>Parmales</taxon>
        <taxon>Triparmaceae</taxon>
        <taxon>Triparma</taxon>
    </lineage>
</organism>
<evidence type="ECO:0000313" key="4">
    <source>
        <dbReference type="EMBL" id="GMI07282.1"/>
    </source>
</evidence>
<dbReference type="Proteomes" id="UP001165160">
    <property type="component" value="Unassembled WGS sequence"/>
</dbReference>
<keyword evidence="5" id="KW-1185">Reference proteome</keyword>
<gene>
    <name evidence="4" type="ORF">TrVE_jg10660</name>
</gene>
<reference evidence="5" key="1">
    <citation type="journal article" date="2023" name="Commun. Biol.">
        <title>Genome analysis of Parmales, the sister group of diatoms, reveals the evolutionary specialization of diatoms from phago-mixotrophs to photoautotrophs.</title>
        <authorList>
            <person name="Ban H."/>
            <person name="Sato S."/>
            <person name="Yoshikawa S."/>
            <person name="Yamada K."/>
            <person name="Nakamura Y."/>
            <person name="Ichinomiya M."/>
            <person name="Sato N."/>
            <person name="Blanc-Mathieu R."/>
            <person name="Endo H."/>
            <person name="Kuwata A."/>
            <person name="Ogata H."/>
        </authorList>
    </citation>
    <scope>NUCLEOTIDE SEQUENCE [LARGE SCALE GENOMIC DNA]</scope>
    <source>
        <strain evidence="5">NIES 3699</strain>
    </source>
</reference>
<dbReference type="AlphaFoldDB" id="A0A9W7CIU1"/>
<dbReference type="PANTHER" id="PTHR21250">
    <property type="entry name" value="PRE-RRNA-PROCESSING PROTEIN TSR2 HOMOLOG"/>
    <property type="match status" value="1"/>
</dbReference>
<dbReference type="Pfam" id="PF10273">
    <property type="entry name" value="WGG"/>
    <property type="match status" value="1"/>
</dbReference>
<dbReference type="InterPro" id="IPR019398">
    <property type="entry name" value="Pre-rRNA_process_TSR2"/>
</dbReference>
<comment type="similarity">
    <text evidence="1">Belongs to the TSR2 family.</text>
</comment>
<dbReference type="EMBL" id="BRXX01000361">
    <property type="protein sequence ID" value="GMI07282.1"/>
    <property type="molecule type" value="Genomic_DNA"/>
</dbReference>
<accession>A0A9W7CIU1</accession>
<dbReference type="GO" id="GO:0006364">
    <property type="term" value="P:rRNA processing"/>
    <property type="evidence" value="ECO:0007669"/>
    <property type="project" value="UniProtKB-KW"/>
</dbReference>
<comment type="caution">
    <text evidence="4">The sequence shown here is derived from an EMBL/GenBank/DDBJ whole genome shotgun (WGS) entry which is preliminary data.</text>
</comment>
<sequence>MSAFAQNDAVAEFSAGVTATLRRWTALRAAIDGEWGGGDCRSKAEAIRSHILSMFVTSPTIKYTATDVEDYLYIQMEESFCCQLEDGSPADLGSIIYEMAVKCHGGDFTLSRTMVDFAEKEREALEKKMEVKVLVEGEDFEEDEEDMDVEGMDVGGSLEQSTTTGMTSMADYASQPVFGGPQQVQKELPPPRQLGEEEVVVEKEKIIDEDGFEQVVRRSKRKNKGVKG</sequence>
<keyword evidence="2" id="KW-0698">rRNA processing</keyword>
<evidence type="ECO:0000256" key="1">
    <source>
        <dbReference type="ARBA" id="ARBA00006524"/>
    </source>
</evidence>
<evidence type="ECO:0008006" key="6">
    <source>
        <dbReference type="Google" id="ProtNLM"/>
    </source>
</evidence>
<feature type="region of interest" description="Disordered" evidence="3">
    <location>
        <begin position="177"/>
        <end position="197"/>
    </location>
</feature>
<protein>
    <recommendedName>
        <fullName evidence="6">Pre-rRNA-processing protein TSR2</fullName>
    </recommendedName>
</protein>
<evidence type="ECO:0000256" key="2">
    <source>
        <dbReference type="ARBA" id="ARBA00022552"/>
    </source>
</evidence>
<evidence type="ECO:0000313" key="5">
    <source>
        <dbReference type="Proteomes" id="UP001165160"/>
    </source>
</evidence>